<name>A0AA39C6U9_9HYME</name>
<keyword evidence="7" id="KW-0804">Transcription</keyword>
<keyword evidence="3" id="KW-0863">Zinc-finger</keyword>
<organism evidence="15 16">
    <name type="scientific">Microctonus aethiopoides</name>
    <dbReference type="NCBI Taxonomy" id="144406"/>
    <lineage>
        <taxon>Eukaryota</taxon>
        <taxon>Metazoa</taxon>
        <taxon>Ecdysozoa</taxon>
        <taxon>Arthropoda</taxon>
        <taxon>Hexapoda</taxon>
        <taxon>Insecta</taxon>
        <taxon>Pterygota</taxon>
        <taxon>Neoptera</taxon>
        <taxon>Endopterygota</taxon>
        <taxon>Hymenoptera</taxon>
        <taxon>Apocrita</taxon>
        <taxon>Ichneumonoidea</taxon>
        <taxon>Braconidae</taxon>
        <taxon>Euphorinae</taxon>
        <taxon>Microctonus</taxon>
    </lineage>
</organism>
<keyword evidence="4" id="KW-0862">Zinc</keyword>
<feature type="region of interest" description="Disordered" evidence="13">
    <location>
        <begin position="10"/>
        <end position="45"/>
    </location>
</feature>
<keyword evidence="6" id="KW-0238">DNA-binding</keyword>
<sequence>MEGNLSVFEASTWGADSTSPQPTETRTARPTTSIQTTGNSGNNLVDDRRIQANSIRAQIEIIPCKVCGDKSSGVHYGVITCEGCKGFFRRSQSSVVNYQCPRNKNCVVDRVNRNRCQYCRLQKCLRLGMSRDAVKFGRMSKKQREKVEDEVRFHRAQMRAASETAPDSSVFEHQTPSSSDQHHSYNGGGGEYASPGPGTGSSGYYNHQAMTNYELSADYVDSTTAYDPRPTQTQVDPVTPDTPTVTASGVMASVVTTGK</sequence>
<comment type="function">
    <text evidence="10">Putative receptor whose ligand is not yet known.</text>
</comment>
<feature type="compositionally biased region" description="Polar residues" evidence="13">
    <location>
        <begin position="165"/>
        <end position="179"/>
    </location>
</feature>
<dbReference type="SMART" id="SM00399">
    <property type="entry name" value="ZnF_C4"/>
    <property type="match status" value="1"/>
</dbReference>
<evidence type="ECO:0000256" key="6">
    <source>
        <dbReference type="ARBA" id="ARBA00023125"/>
    </source>
</evidence>
<dbReference type="InterPro" id="IPR001628">
    <property type="entry name" value="Znf_hrmn_rcpt"/>
</dbReference>
<accession>A0AA39C6U9</accession>
<evidence type="ECO:0000313" key="16">
    <source>
        <dbReference type="Proteomes" id="UP001168990"/>
    </source>
</evidence>
<evidence type="ECO:0000313" key="15">
    <source>
        <dbReference type="EMBL" id="KAK0158961.1"/>
    </source>
</evidence>
<gene>
    <name evidence="15" type="ORF">PV328_009895</name>
</gene>
<feature type="domain" description="Nuclear receptor" evidence="14">
    <location>
        <begin position="61"/>
        <end position="136"/>
    </location>
</feature>
<evidence type="ECO:0000256" key="12">
    <source>
        <dbReference type="ARBA" id="ARBA00077334"/>
    </source>
</evidence>
<dbReference type="EMBL" id="JAQQBS010001424">
    <property type="protein sequence ID" value="KAK0158961.1"/>
    <property type="molecule type" value="Genomic_DNA"/>
</dbReference>
<evidence type="ECO:0000256" key="8">
    <source>
        <dbReference type="ARBA" id="ARBA00023170"/>
    </source>
</evidence>
<feature type="compositionally biased region" description="Low complexity" evidence="13">
    <location>
        <begin position="230"/>
        <end position="245"/>
    </location>
</feature>
<evidence type="ECO:0000256" key="11">
    <source>
        <dbReference type="ARBA" id="ARBA00072676"/>
    </source>
</evidence>
<feature type="region of interest" description="Disordered" evidence="13">
    <location>
        <begin position="159"/>
        <end position="205"/>
    </location>
</feature>
<dbReference type="PRINTS" id="PR00047">
    <property type="entry name" value="STROIDFINGER"/>
</dbReference>
<dbReference type="GO" id="GO:0000978">
    <property type="term" value="F:RNA polymerase II cis-regulatory region sequence-specific DNA binding"/>
    <property type="evidence" value="ECO:0007669"/>
    <property type="project" value="TreeGrafter"/>
</dbReference>
<evidence type="ECO:0000256" key="2">
    <source>
        <dbReference type="ARBA" id="ARBA00022723"/>
    </source>
</evidence>
<dbReference type="CDD" id="cd06968">
    <property type="entry name" value="NR_DBD_ROR"/>
    <property type="match status" value="1"/>
</dbReference>
<evidence type="ECO:0000256" key="9">
    <source>
        <dbReference type="ARBA" id="ARBA00023242"/>
    </source>
</evidence>
<feature type="compositionally biased region" description="Polar residues" evidence="13">
    <location>
        <begin position="14"/>
        <end position="43"/>
    </location>
</feature>
<dbReference type="PROSITE" id="PS51030">
    <property type="entry name" value="NUCLEAR_REC_DBD_2"/>
    <property type="match status" value="1"/>
</dbReference>
<dbReference type="Pfam" id="PF00105">
    <property type="entry name" value="zf-C4"/>
    <property type="match status" value="1"/>
</dbReference>
<evidence type="ECO:0000256" key="13">
    <source>
        <dbReference type="SAM" id="MobiDB-lite"/>
    </source>
</evidence>
<evidence type="ECO:0000256" key="3">
    <source>
        <dbReference type="ARBA" id="ARBA00022771"/>
    </source>
</evidence>
<comment type="caution">
    <text evidence="15">The sequence shown here is derived from an EMBL/GenBank/DDBJ whole genome shotgun (WGS) entry which is preliminary data.</text>
</comment>
<evidence type="ECO:0000256" key="1">
    <source>
        <dbReference type="ARBA" id="ARBA00004123"/>
    </source>
</evidence>
<dbReference type="FunFam" id="3.30.50.10:FF:000003">
    <property type="entry name" value="Nuclear orphan receptor ROR-beta"/>
    <property type="match status" value="1"/>
</dbReference>
<dbReference type="Gene3D" id="3.30.50.10">
    <property type="entry name" value="Erythroid Transcription Factor GATA-1, subunit A"/>
    <property type="match status" value="1"/>
</dbReference>
<dbReference type="GO" id="GO:0008270">
    <property type="term" value="F:zinc ion binding"/>
    <property type="evidence" value="ECO:0007669"/>
    <property type="project" value="UniProtKB-KW"/>
</dbReference>
<evidence type="ECO:0000256" key="5">
    <source>
        <dbReference type="ARBA" id="ARBA00023015"/>
    </source>
</evidence>
<dbReference type="InterPro" id="IPR044101">
    <property type="entry name" value="NR_DBD_ROR"/>
</dbReference>
<dbReference type="GO" id="GO:0005634">
    <property type="term" value="C:nucleus"/>
    <property type="evidence" value="ECO:0007669"/>
    <property type="project" value="UniProtKB-SubCell"/>
</dbReference>
<dbReference type="Proteomes" id="UP001168990">
    <property type="component" value="Unassembled WGS sequence"/>
</dbReference>
<evidence type="ECO:0000259" key="14">
    <source>
        <dbReference type="PROSITE" id="PS51030"/>
    </source>
</evidence>
<dbReference type="InterPro" id="IPR013088">
    <property type="entry name" value="Znf_NHR/GATA"/>
</dbReference>
<dbReference type="PANTHER" id="PTHR45805">
    <property type="entry name" value="NUCLEAR HORMONE RECEPTOR HR3-RELATED"/>
    <property type="match status" value="1"/>
</dbReference>
<feature type="compositionally biased region" description="Gly residues" evidence="13">
    <location>
        <begin position="186"/>
        <end position="201"/>
    </location>
</feature>
<reference evidence="15" key="1">
    <citation type="journal article" date="2023" name="bioRxiv">
        <title>Scaffold-level genome assemblies of two parasitoid biocontrol wasps reveal the parthenogenesis mechanism and an associated novel virus.</title>
        <authorList>
            <person name="Inwood S."/>
            <person name="Skelly J."/>
            <person name="Guhlin J."/>
            <person name="Harrop T."/>
            <person name="Goldson S."/>
            <person name="Dearden P."/>
        </authorList>
    </citation>
    <scope>NUCLEOTIDE SEQUENCE</scope>
    <source>
        <strain evidence="15">Irish</strain>
        <tissue evidence="15">Whole body</tissue>
    </source>
</reference>
<dbReference type="AlphaFoldDB" id="A0AA39C6U9"/>
<dbReference type="PROSITE" id="PS00031">
    <property type="entry name" value="NUCLEAR_REC_DBD_1"/>
    <property type="match status" value="1"/>
</dbReference>
<dbReference type="GO" id="GO:0004879">
    <property type="term" value="F:nuclear receptor activity"/>
    <property type="evidence" value="ECO:0007669"/>
    <property type="project" value="TreeGrafter"/>
</dbReference>
<feature type="region of interest" description="Disordered" evidence="13">
    <location>
        <begin position="223"/>
        <end position="245"/>
    </location>
</feature>
<reference evidence="15" key="2">
    <citation type="submission" date="2023-03" db="EMBL/GenBank/DDBJ databases">
        <authorList>
            <person name="Inwood S.N."/>
            <person name="Skelly J.G."/>
            <person name="Guhlin J."/>
            <person name="Harrop T.W.R."/>
            <person name="Goldson S.G."/>
            <person name="Dearden P.K."/>
        </authorList>
    </citation>
    <scope>NUCLEOTIDE SEQUENCE</scope>
    <source>
        <strain evidence="15">Irish</strain>
        <tissue evidence="15">Whole body</tissue>
    </source>
</reference>
<protein>
    <recommendedName>
        <fullName evidence="11">Probable nuclear hormone receptor HR3</fullName>
    </recommendedName>
    <alternativeName>
        <fullName evidence="12">Nuclear receptor subfamily 1 group F member 4</fullName>
    </alternativeName>
</protein>
<proteinExistence type="predicted"/>
<comment type="subcellular location">
    <subcellularLocation>
        <location evidence="1">Nucleus</location>
    </subcellularLocation>
</comment>
<keyword evidence="5" id="KW-0805">Transcription regulation</keyword>
<evidence type="ECO:0000256" key="7">
    <source>
        <dbReference type="ARBA" id="ARBA00023163"/>
    </source>
</evidence>
<keyword evidence="16" id="KW-1185">Reference proteome</keyword>
<evidence type="ECO:0000256" key="4">
    <source>
        <dbReference type="ARBA" id="ARBA00022833"/>
    </source>
</evidence>
<evidence type="ECO:0000256" key="10">
    <source>
        <dbReference type="ARBA" id="ARBA00055215"/>
    </source>
</evidence>
<keyword evidence="8" id="KW-0675">Receptor</keyword>
<dbReference type="PANTHER" id="PTHR45805:SF2">
    <property type="entry name" value="NUCLEAR HORMONE RECEPTOR HR3-RELATED"/>
    <property type="match status" value="1"/>
</dbReference>
<keyword evidence="9" id="KW-0539">Nucleus</keyword>
<keyword evidence="2" id="KW-0479">Metal-binding</keyword>
<dbReference type="SUPFAM" id="SSF57716">
    <property type="entry name" value="Glucocorticoid receptor-like (DNA-binding domain)"/>
    <property type="match status" value="1"/>
</dbReference>